<name>A0AAU7YP07_9PHYC</name>
<evidence type="ECO:0000256" key="1">
    <source>
        <dbReference type="SAM" id="Phobius"/>
    </source>
</evidence>
<evidence type="ECO:0000313" key="2">
    <source>
        <dbReference type="EMBL" id="XCA47525.1"/>
    </source>
</evidence>
<keyword evidence="1" id="KW-0812">Transmembrane</keyword>
<keyword evidence="1" id="KW-1133">Transmembrane helix</keyword>
<proteinExistence type="predicted"/>
<reference evidence="2" key="1">
    <citation type="submission" date="2024-06" db="EMBL/GenBank/DDBJ databases">
        <title>Evidence of context-dependent and transient costs of resisting viral infection in isolates of the marine microalga Micromonas sp. (class Mamiellophyceae).</title>
        <authorList>
            <person name="Bedi de Silva A."/>
            <person name="Schvarcz C.R."/>
            <person name="Steward G.R."/>
            <person name="Edwards K.F."/>
        </authorList>
    </citation>
    <scope>NUCLEOTIDE SEQUENCE</scope>
    <source>
        <strain evidence="2">McV-KB2</strain>
    </source>
</reference>
<accession>A0AAU7YP07</accession>
<protein>
    <submittedName>
        <fullName evidence="2">Uncharacterized protein</fullName>
    </submittedName>
</protein>
<organism evidence="2">
    <name type="scientific">Micromonas commoda virus</name>
    <dbReference type="NCBI Taxonomy" id="3057169"/>
    <lineage>
        <taxon>Viruses</taxon>
        <taxon>Varidnaviria</taxon>
        <taxon>Bamfordvirae</taxon>
        <taxon>Nucleocytoviricota</taxon>
        <taxon>Megaviricetes</taxon>
        <taxon>Algavirales</taxon>
        <taxon>Phycodnaviridae</taxon>
    </lineage>
</organism>
<sequence length="107" mass="11743">MKFGKVRINASVMIALLAALYILMVCREKYFIEYAEGEPAPEEVVAEEGGEVVETAEAAPVVTEEAVAAPKEEGMSPMTIAGIAMGSIFGLILIVFMLRAFRLRRYR</sequence>
<feature type="transmembrane region" description="Helical" evidence="1">
    <location>
        <begin position="80"/>
        <end position="101"/>
    </location>
</feature>
<keyword evidence="1" id="KW-0472">Membrane</keyword>
<dbReference type="EMBL" id="PP911589">
    <property type="protein sequence ID" value="XCA47525.1"/>
    <property type="molecule type" value="Genomic_DNA"/>
</dbReference>